<feature type="compositionally biased region" description="Polar residues" evidence="1">
    <location>
        <begin position="1581"/>
        <end position="1615"/>
    </location>
</feature>
<dbReference type="Gene3D" id="2.60.40.10">
    <property type="entry name" value="Immunoglobulins"/>
    <property type="match status" value="1"/>
</dbReference>
<evidence type="ECO:0000313" key="5">
    <source>
        <dbReference type="EnsemblMetazoa" id="XP_019764355.1"/>
    </source>
</evidence>
<dbReference type="GeneID" id="109540430"/>
<feature type="compositionally biased region" description="Polar residues" evidence="1">
    <location>
        <begin position="1565"/>
        <end position="1574"/>
    </location>
</feature>
<feature type="region of interest" description="Disordered" evidence="1">
    <location>
        <begin position="1169"/>
        <end position="1225"/>
    </location>
</feature>
<feature type="compositionally biased region" description="Polar residues" evidence="1">
    <location>
        <begin position="1169"/>
        <end position="1188"/>
    </location>
</feature>
<evidence type="ECO:0000259" key="4">
    <source>
        <dbReference type="PROSITE" id="PS51171"/>
    </source>
</evidence>
<feature type="compositionally biased region" description="Polar residues" evidence="1">
    <location>
        <begin position="116"/>
        <end position="125"/>
    </location>
</feature>
<feature type="compositionally biased region" description="Polar residues" evidence="1">
    <location>
        <begin position="43"/>
        <end position="57"/>
    </location>
</feature>
<dbReference type="GO" id="GO:0009094">
    <property type="term" value="P:L-phenylalanine biosynthetic process"/>
    <property type="evidence" value="ECO:0007669"/>
    <property type="project" value="InterPro"/>
</dbReference>
<feature type="compositionally biased region" description="Basic and acidic residues" evidence="1">
    <location>
        <begin position="1888"/>
        <end position="1914"/>
    </location>
</feature>
<feature type="compositionally biased region" description="Polar residues" evidence="1">
    <location>
        <begin position="440"/>
        <end position="461"/>
    </location>
</feature>
<feature type="compositionally biased region" description="Polar residues" evidence="1">
    <location>
        <begin position="1815"/>
        <end position="1864"/>
    </location>
</feature>
<feature type="compositionally biased region" description="Polar residues" evidence="1">
    <location>
        <begin position="198"/>
        <end position="221"/>
    </location>
</feature>
<feature type="compositionally biased region" description="Low complexity" evidence="1">
    <location>
        <begin position="2040"/>
        <end position="2051"/>
    </location>
</feature>
<reference evidence="6" key="1">
    <citation type="journal article" date="2013" name="Genome Biol.">
        <title>Draft genome of the mountain pine beetle, Dendroctonus ponderosae Hopkins, a major forest pest.</title>
        <authorList>
            <person name="Keeling C.I."/>
            <person name="Yuen M.M."/>
            <person name="Liao N.Y."/>
            <person name="Docking T.R."/>
            <person name="Chan S.K."/>
            <person name="Taylor G.A."/>
            <person name="Palmquist D.L."/>
            <person name="Jackman S.D."/>
            <person name="Nguyen A."/>
            <person name="Li M."/>
            <person name="Henderson H."/>
            <person name="Janes J.K."/>
            <person name="Zhao Y."/>
            <person name="Pandoh P."/>
            <person name="Moore R."/>
            <person name="Sperling F.A."/>
            <person name="Huber D.P."/>
            <person name="Birol I."/>
            <person name="Jones S.J."/>
            <person name="Bohlmann J."/>
        </authorList>
    </citation>
    <scope>NUCLEOTIDE SEQUENCE</scope>
</reference>
<feature type="compositionally biased region" description="Polar residues" evidence="1">
    <location>
        <begin position="2174"/>
        <end position="2186"/>
    </location>
</feature>
<proteinExistence type="predicted"/>
<name>A0AAR5PTL5_DENPD</name>
<organism evidence="5 6">
    <name type="scientific">Dendroctonus ponderosae</name>
    <name type="common">Mountain pine beetle</name>
    <dbReference type="NCBI Taxonomy" id="77166"/>
    <lineage>
        <taxon>Eukaryota</taxon>
        <taxon>Metazoa</taxon>
        <taxon>Ecdysozoa</taxon>
        <taxon>Arthropoda</taxon>
        <taxon>Hexapoda</taxon>
        <taxon>Insecta</taxon>
        <taxon>Pterygota</taxon>
        <taxon>Neoptera</taxon>
        <taxon>Endopterygota</taxon>
        <taxon>Coleoptera</taxon>
        <taxon>Polyphaga</taxon>
        <taxon>Cucujiformia</taxon>
        <taxon>Curculionidae</taxon>
        <taxon>Scolytinae</taxon>
        <taxon>Dendroctonus</taxon>
    </lineage>
</organism>
<feature type="compositionally biased region" description="Basic and acidic residues" evidence="1">
    <location>
        <begin position="1048"/>
        <end position="1057"/>
    </location>
</feature>
<feature type="compositionally biased region" description="Low complexity" evidence="1">
    <location>
        <begin position="222"/>
        <end position="232"/>
    </location>
</feature>
<keyword evidence="6" id="KW-1185">Reference proteome</keyword>
<feature type="compositionally biased region" description="Polar residues" evidence="1">
    <location>
        <begin position="315"/>
        <end position="324"/>
    </location>
</feature>
<dbReference type="InterPro" id="IPR011641">
    <property type="entry name" value="Tyr-kin_ephrin_A/B_rcpt-like"/>
</dbReference>
<keyword evidence="2" id="KW-0472">Membrane</keyword>
<feature type="compositionally biased region" description="Low complexity" evidence="1">
    <location>
        <begin position="2078"/>
        <end position="2089"/>
    </location>
</feature>
<evidence type="ECO:0000256" key="1">
    <source>
        <dbReference type="SAM" id="MobiDB-lite"/>
    </source>
</evidence>
<feature type="compositionally biased region" description="Basic and acidic residues" evidence="1">
    <location>
        <begin position="1526"/>
        <end position="1536"/>
    </location>
</feature>
<sequence>MPSFLNSLSEEQSTSSSILQSMSEIFSNPSSEERFETFTETFQPSSDFQMSTNTYSNEESDTVKDQTSTAIAEVVSSTVYSVQGVARFSERYKNNRSKFKEDFKFLCDPCPRKSALSATSSQGETETSEFHSVNEKSTQEGEHASISVPNEIYTEASNSQSKFEDFTAEAATESEKRKFSSVPYEEEATTQQEKTTALTSNESSGITTTEQESSIFSNTITELVSSNNNQELSSEEESVSYDSTEQTTKLLPTAAEGEPSLETESESSISAAENYGPNTKSPDQNTGLEEETISSTTFETSMGISSNHDQEVNSERNSTVINESVSKDNHASITSPSESDESNLRSMSYNQETLSQEEHTTFMNNEAKESTESVFTNRENIKSPSDHNHETSSSIIQAISESSNIMTESIPASANHQFVSRKPEQETTLEEEITRTEVTNLENENVFSSIETESSTVNTMNRDQESTLHNENTEVTEDIERISMHYRQQLTIEGDVYSEKGNTLLSESASRATVKEFGKSIQTESVTNSAVEMQTVLRSLTTEEQNKPNYEVPTIEYVSQSTEISVASKKEQDRKHKMSQEQYKIDYQKYVCDPCPRANRFLKKFRHHTVKDEYFPTHFESSTHAAKISDIVTQQPPIIRNKLTDYQQGITREFLHNPAEGDIDNRLETQLATEFGESHTKNMQEQASTFVKKVSLESDEQSESELNAFTETLKLISGTLVEAKEINKGDVFTELPSEESNEESTKNGGFEAGQGTAVISPLQPLFASEELRTRMLEITTKETDESGTSHISDHIPLFQYSQASLVTEAEEMYSKAAKKTSEQLSENSEETSSNTEMLSDLERTREVENEGQTNHAFRMHRTEITGETDFGHYFGRGTLGKEEIGQIVEGVNLSLTIQMPIETDILSTSTTRKSVYQKGAPLSSMKSEDEFFTSSEVPVHYVYIFAENCTQPETTSFQKEDKFAHTRLFTSKTATEPHNFGAGTGVILHLTSSKTGQSKAAENKENAVTYEITSENPTEHTKASKTATEKITITESAFQPSEESESISSEHPRKTNSAEELEEEYSKQHFNFNISYEITSENPTEHTKASKTATEEISITESAFQPSEVSESITSEHARKTNSAKELEEEYSKQHFNFKISYEITSENPTEHTKALKTTTEKITITESAFQPSEESESITSEHATKTNYAEELEEEHPKQDFNLKSSSSQEMGAAGSLNESERGTSEFITSKSKTQNIALSTSEIKTDHLLRSTTELVTTQNVHRKHTKSSQEFLTVVSTTEIENNLVGMETTPCKYCIENVSNPHSKPVQYYFSSTPTAPPITTLNTETQYGTLSEKTELERTEKLFSTSILATSENIEKEGETEYETVSVSQTVDEEKESQLVPAAGTEEAATSEQVTEEEDNKTSKGISRGEFYEYSKNTASSGHHKETNESTAERFSETKIDEFTVHSEPQLVEETYNISNPERSTSEYKITLTSLYNNDYRTSPPMDDNKHESSKRKESSSSTESEVTRQEVNETDSEESTSAKDTFDRITTESASGETEAVSGKEEETFSKYTGEENHSGSSILTSFPTEGLTKETATGSEGNFETISDGNESKSTTIAPQSAQMSTTEQKGKLASEINAESEQMDTDGSNVQETDGIKSNKPYNQTMQESETEMMANSEEESITRFQTDQILTVSPVSTLANHMHGKSSPLAMGGEPDRNTTENAEDTVETTSENVEKSEAYSQNEISDTTALSNDEETSVTMESDEGLASNDDTTELNTESASLTEGNNKQEPNSETQEGFTHTTTVREGTEATEVSELSEVASEGSDATTGENTASLEGNTSEEGNATKVASNENKNLTDTSEASGALQEFTTHLSSENSMESEPEEVTKNSLESSETTEGKPGESSLEESKSEESSSTEIKELTTNELGQRASSTIVEGSIGSEVSTTENISDHSELNTNESTESANVSDGSSQGMSNESKSEESSSTEIKELTPNELGLGASSTIFEGSIGSEVGTTENISDHSELNTNESTENANESGASSQGIEQIESSTTETTGNTSSHDEVPNETGLNENSVSESNTGPDNQEFSSSENISSKSASEETEHVESSHNITEQTEPGENKTSEPNENLSSSEHFANQTEPSASGTPEGTENVASSAQVSDEAESSESSSTESTDNLLSSEPANASEGTENETISEGKEIPSDIAATESSEHLSSSISTETETAERDTSEDMENLSSTRPGLNGTEREESFNSGASGMSTEISEGTTLLQELENASPINNTIESEVTGEGKGNTSGVHKEEHSTLPVEVEEGTQSSFEESRTHTKGTVEISTGPYSEQESQSVRSSEITEKRLSENTESINVPEQTGLEASSTEETHEIHSENAVNAASTTEVESGLFEFGSSTECKHCHTTNSETSPHSYMSSANIEVDYLTTSLVTKEKEENEVQRTTSPEENVSRHEGSSHGYMDLETDSPTEINTVSSTHHHLKQTKGSEETLLTTTEIENGLVAMQTTPCEYCTQSASDHHSTASAVETESHSTSLSTATHEQSQKEVFEQTSQTENEIEETSKLEHDLYSKTTLRHSTSTSATRETYTEEEEKEEVTKLHSHSTMEKFETEKESTHVSKTTEYPTFSTTEETEPPEEIEEQTTVSLVHTTIHTEEPTTKQAAITNGIENHTEKIQKISESSTETVTHKPVVYVINNSKGKYKKINELMIEQIISTGVPNVELHVIDLNDEEVPKSLETMHNRSWDINIPHQICSKADFDSENNCFCNINSYLDTLENRVSKKEEIKAKNSYCKSFFKLTKGLSIENSIEPIKRKRRGLIYLDDKKKKSDTLNFDSIEGMFDQSFKLPISEANMFYLPTETVNILCSNSSAEHQKDVSWTWSFYPISSPNAQLLPERGSELVIHDGLLKHSGNYTCKHEKTHHLPAAEHWHELEMLTFPIYQIILNIYYKINDSCSLQIGDTLYAYLPKIISPLLCTKDGEVCSLDIDRPRCLTREDDNYFNVTINVKTISDFVLRFSTTCDINCKLSVYENVVNMVYKNSEMIVKLPVLSKLDQLHQIDFIPHLNGKVGSPVTIKAPKVVVNCAAGFGLESEKQRVCVVCPPQTFSPDNAAFCTSCPGGQYQPEAGSKTCIQCNSPVDDKLCLRMLYTNTKLFKIYVGVAFAVIVLMIIIIIVWTSGFKDDSHVEDRYKGSLRHRAASNRKDIDLETGVNAPLLGRSPNRAAPQLPPLDF</sequence>
<feature type="compositionally biased region" description="Polar residues" evidence="1">
    <location>
        <begin position="1625"/>
        <end position="1640"/>
    </location>
</feature>
<dbReference type="Gene3D" id="2.10.50.10">
    <property type="entry name" value="Tumor Necrosis Factor Receptor, subunit A, domain 2"/>
    <property type="match status" value="1"/>
</dbReference>
<feature type="compositionally biased region" description="Basic and acidic residues" evidence="1">
    <location>
        <begin position="2090"/>
        <end position="2099"/>
    </location>
</feature>
<protein>
    <submittedName>
        <fullName evidence="5">Uncharacterized protein</fullName>
    </submittedName>
</protein>
<feature type="compositionally biased region" description="Basic and acidic residues" evidence="1">
    <location>
        <begin position="1970"/>
        <end position="1984"/>
    </location>
</feature>
<feature type="compositionally biased region" description="Low complexity" evidence="1">
    <location>
        <begin position="2197"/>
        <end position="2213"/>
    </location>
</feature>
<accession>A0AAR5PTL5</accession>
<feature type="compositionally biased region" description="Polar residues" evidence="1">
    <location>
        <begin position="2518"/>
        <end position="2539"/>
    </location>
</feature>
<dbReference type="Proteomes" id="UP000019118">
    <property type="component" value="Unassembled WGS sequence"/>
</dbReference>
<feature type="compositionally biased region" description="Acidic residues" evidence="1">
    <location>
        <begin position="1742"/>
        <end position="1754"/>
    </location>
</feature>
<dbReference type="InterPro" id="IPR007110">
    <property type="entry name" value="Ig-like_dom"/>
</dbReference>
<dbReference type="Pfam" id="PF07699">
    <property type="entry name" value="Ephrin_rec_like"/>
    <property type="match status" value="1"/>
</dbReference>
<feature type="region of interest" description="Disordered" evidence="1">
    <location>
        <begin position="1035"/>
        <end position="1063"/>
    </location>
</feature>
<feature type="compositionally biased region" description="Basic and acidic residues" evidence="1">
    <location>
        <begin position="2593"/>
        <end position="2614"/>
    </location>
</feature>
<feature type="compositionally biased region" description="Low complexity" evidence="1">
    <location>
        <begin position="2017"/>
        <end position="2033"/>
    </location>
</feature>
<feature type="compositionally biased region" description="Polar residues" evidence="1">
    <location>
        <begin position="2100"/>
        <end position="2109"/>
    </location>
</feature>
<feature type="compositionally biased region" description="Basic and acidic residues" evidence="1">
    <location>
        <begin position="128"/>
        <end position="143"/>
    </location>
</feature>
<feature type="region of interest" description="Disordered" evidence="1">
    <location>
        <begin position="2432"/>
        <end position="2460"/>
    </location>
</feature>
<feature type="region of interest" description="Disordered" evidence="1">
    <location>
        <begin position="115"/>
        <end position="346"/>
    </location>
</feature>
<keyword evidence="2" id="KW-0812">Transmembrane</keyword>
<dbReference type="KEGG" id="dpa:109540430"/>
<feature type="compositionally biased region" description="Polar residues" evidence="1">
    <location>
        <begin position="276"/>
        <end position="287"/>
    </location>
</feature>
<feature type="compositionally biased region" description="Polar residues" evidence="1">
    <location>
        <begin position="241"/>
        <end position="250"/>
    </location>
</feature>
<dbReference type="SMART" id="SM01411">
    <property type="entry name" value="Ephrin_rec_like"/>
    <property type="match status" value="1"/>
</dbReference>
<feature type="compositionally biased region" description="Low complexity" evidence="1">
    <location>
        <begin position="7"/>
        <end position="27"/>
    </location>
</feature>
<feature type="compositionally biased region" description="Low complexity" evidence="1">
    <location>
        <begin position="2147"/>
        <end position="2173"/>
    </location>
</feature>
<feature type="region of interest" description="Disordered" evidence="1">
    <location>
        <begin position="1359"/>
        <end position="2384"/>
    </location>
</feature>
<dbReference type="GO" id="GO:0004664">
    <property type="term" value="F:prephenate dehydratase activity"/>
    <property type="evidence" value="ECO:0007669"/>
    <property type="project" value="InterPro"/>
</dbReference>
<feature type="compositionally biased region" description="Polar residues" evidence="1">
    <location>
        <begin position="1461"/>
        <end position="1486"/>
    </location>
</feature>
<feature type="compositionally biased region" description="Basic and acidic residues" evidence="1">
    <location>
        <begin position="1428"/>
        <end position="1450"/>
    </location>
</feature>
<feature type="compositionally biased region" description="Polar residues" evidence="1">
    <location>
        <begin position="2243"/>
        <end position="2261"/>
    </location>
</feature>
<evidence type="ECO:0000256" key="2">
    <source>
        <dbReference type="SAM" id="Phobius"/>
    </source>
</evidence>
<feature type="compositionally biased region" description="Polar residues" evidence="1">
    <location>
        <begin position="1728"/>
        <end position="1741"/>
    </location>
</feature>
<feature type="compositionally biased region" description="Polar residues" evidence="1">
    <location>
        <begin position="1671"/>
        <end position="1688"/>
    </location>
</feature>
<dbReference type="InterPro" id="IPR001086">
    <property type="entry name" value="Preph_deHydtase"/>
</dbReference>
<evidence type="ECO:0000259" key="3">
    <source>
        <dbReference type="PROSITE" id="PS50835"/>
    </source>
</evidence>
<keyword evidence="2" id="KW-1133">Transmembrane helix</keyword>
<dbReference type="InterPro" id="IPR013783">
    <property type="entry name" value="Ig-like_fold"/>
</dbReference>
<dbReference type="EnsemblMetazoa" id="XM_019908796.1">
    <property type="protein sequence ID" value="XP_019764355.1"/>
    <property type="gene ID" value="LOC109540430"/>
</dbReference>
<feature type="region of interest" description="Disordered" evidence="1">
    <location>
        <begin position="734"/>
        <end position="754"/>
    </location>
</feature>
<feature type="region of interest" description="Disordered" evidence="1">
    <location>
        <begin position="1"/>
        <end position="64"/>
    </location>
</feature>
<evidence type="ECO:0000313" key="6">
    <source>
        <dbReference type="Proteomes" id="UP000019118"/>
    </source>
</evidence>
<feature type="compositionally biased region" description="Polar residues" evidence="1">
    <location>
        <begin position="1915"/>
        <end position="1940"/>
    </location>
</feature>
<reference evidence="5" key="2">
    <citation type="submission" date="2024-08" db="UniProtKB">
        <authorList>
            <consortium name="EnsemblMetazoa"/>
        </authorList>
    </citation>
    <scope>IDENTIFICATION</scope>
</reference>
<feature type="region of interest" description="Disordered" evidence="1">
    <location>
        <begin position="2518"/>
        <end position="2636"/>
    </location>
</feature>
<dbReference type="PROSITE" id="PS50835">
    <property type="entry name" value="IG_LIKE"/>
    <property type="match status" value="1"/>
</dbReference>
<feature type="compositionally biased region" description="Basic and acidic residues" evidence="1">
    <location>
        <begin position="2558"/>
        <end position="2567"/>
    </location>
</feature>
<feature type="transmembrane region" description="Helical" evidence="2">
    <location>
        <begin position="3153"/>
        <end position="3172"/>
    </location>
</feature>
<feature type="compositionally biased region" description="Low complexity" evidence="1">
    <location>
        <begin position="822"/>
        <end position="838"/>
    </location>
</feature>
<feature type="domain" description="Prephenate dehydratase" evidence="4">
    <location>
        <begin position="1"/>
        <end position="104"/>
    </location>
</feature>
<feature type="region of interest" description="Disordered" evidence="1">
    <location>
        <begin position="411"/>
        <end position="470"/>
    </location>
</feature>
<feature type="compositionally biased region" description="Basic and acidic residues" evidence="1">
    <location>
        <begin position="1492"/>
        <end position="1504"/>
    </location>
</feature>
<feature type="compositionally biased region" description="Low complexity" evidence="1">
    <location>
        <begin position="2618"/>
        <end position="2627"/>
    </location>
</feature>
<feature type="compositionally biased region" description="Polar residues" evidence="1">
    <location>
        <begin position="2060"/>
        <end position="2077"/>
    </location>
</feature>
<feature type="compositionally biased region" description="Polar residues" evidence="1">
    <location>
        <begin position="1764"/>
        <end position="1796"/>
    </location>
</feature>
<feature type="compositionally biased region" description="Basic and acidic residues" evidence="1">
    <location>
        <begin position="1548"/>
        <end position="1564"/>
    </location>
</feature>
<feature type="compositionally biased region" description="Polar residues" evidence="1">
    <location>
        <begin position="1947"/>
        <end position="1968"/>
    </location>
</feature>
<feature type="region of interest" description="Disordered" evidence="1">
    <location>
        <begin position="817"/>
        <end position="841"/>
    </location>
</feature>
<feature type="compositionally biased region" description="Polar residues" evidence="1">
    <location>
        <begin position="2117"/>
        <end position="2146"/>
    </location>
</feature>
<feature type="region of interest" description="Disordered" evidence="1">
    <location>
        <begin position="3208"/>
        <end position="3228"/>
    </location>
</feature>
<feature type="compositionally biased region" description="Low complexity" evidence="1">
    <location>
        <begin position="2328"/>
        <end position="2338"/>
    </location>
</feature>
<feature type="domain" description="Ig-like" evidence="3">
    <location>
        <begin position="2857"/>
        <end position="2913"/>
    </location>
</feature>
<dbReference type="PROSITE" id="PS51171">
    <property type="entry name" value="PREPHENATE_DEHYDR_3"/>
    <property type="match status" value="1"/>
</dbReference>
<feature type="compositionally biased region" description="Polar residues" evidence="1">
    <location>
        <begin position="2375"/>
        <end position="2384"/>
    </location>
</feature>